<dbReference type="PRINTS" id="PR00092">
    <property type="entry name" value="TYROSINASE"/>
</dbReference>
<dbReference type="PANTHER" id="PTHR11474:SF125">
    <property type="entry name" value="N-ACETYL-6-HYDROXYTRYPTOPHAN OXIDASE IVOB-RELATED"/>
    <property type="match status" value="1"/>
</dbReference>
<dbReference type="PANTHER" id="PTHR11474">
    <property type="entry name" value="TYROSINASE FAMILY MEMBER"/>
    <property type="match status" value="1"/>
</dbReference>
<proteinExistence type="predicted"/>
<organism evidence="5 6">
    <name type="scientific">Lithohypha guttulata</name>
    <dbReference type="NCBI Taxonomy" id="1690604"/>
    <lineage>
        <taxon>Eukaryota</taxon>
        <taxon>Fungi</taxon>
        <taxon>Dikarya</taxon>
        <taxon>Ascomycota</taxon>
        <taxon>Pezizomycotina</taxon>
        <taxon>Eurotiomycetes</taxon>
        <taxon>Chaetothyriomycetidae</taxon>
        <taxon>Chaetothyriales</taxon>
        <taxon>Trichomeriaceae</taxon>
        <taxon>Lithohypha</taxon>
    </lineage>
</organism>
<keyword evidence="6" id="KW-1185">Reference proteome</keyword>
<dbReference type="EMBL" id="JAVRRG010000047">
    <property type="protein sequence ID" value="KAK5093171.1"/>
    <property type="molecule type" value="Genomic_DNA"/>
</dbReference>
<dbReference type="InterPro" id="IPR008922">
    <property type="entry name" value="Di-copper_centre_dom_sf"/>
</dbReference>
<evidence type="ECO:0000313" key="6">
    <source>
        <dbReference type="Proteomes" id="UP001345013"/>
    </source>
</evidence>
<feature type="signal peptide" evidence="3">
    <location>
        <begin position="1"/>
        <end position="20"/>
    </location>
</feature>
<comment type="caution">
    <text evidence="5">The sequence shown here is derived from an EMBL/GenBank/DDBJ whole genome shotgun (WGS) entry which is preliminary data.</text>
</comment>
<gene>
    <name evidence="5" type="ORF">LTR24_004574</name>
</gene>
<feature type="domain" description="Tyrosinase copper-binding" evidence="4">
    <location>
        <begin position="99"/>
        <end position="116"/>
    </location>
</feature>
<dbReference type="InterPro" id="IPR050316">
    <property type="entry name" value="Tyrosinase/Hemocyanin"/>
</dbReference>
<sequence>MVQHLLFAAAAALLAQQGTAAPTSSKRSDNWQGWSCSADQASTRVSFASMPPEGRKAYTDAINCIHGQPSNLDNGQFPAAVNKYQDYAVVHTERTGKVHLSGFFLTWHRYFLSLFEKDVRDTCGYQGRFPYWDFSATVDNLETSVEFNGDEYSMSSNGAPNGTDPIALGPSLVIPHGSGGGCIQSGPFADWQATLGYIDPLFLISGQALPATAYDYNASCLIRDLNSYVAQTYTDYAHVETTAHSANASELEYNLNGVIGGSSLGVHSAGHFTVGGFMSSIHVSVQDPIWWMLHTNIDRIYTSYQINNPDKASDLYGTETANNAPPSANVTLDTIEPDWGYFDSSSRPVRDLISTTAGPFCYKLDEMVKETGLN</sequence>
<keyword evidence="3" id="KW-0732">Signal</keyword>
<dbReference type="PROSITE" id="PS00497">
    <property type="entry name" value="TYROSINASE_1"/>
    <property type="match status" value="1"/>
</dbReference>
<feature type="chain" id="PRO_5046347484" description="Tyrosinase copper-binding domain-containing protein" evidence="3">
    <location>
        <begin position="21"/>
        <end position="374"/>
    </location>
</feature>
<evidence type="ECO:0000256" key="2">
    <source>
        <dbReference type="ARBA" id="ARBA00023002"/>
    </source>
</evidence>
<dbReference type="InterPro" id="IPR002227">
    <property type="entry name" value="Tyrosinase_Cu-bd"/>
</dbReference>
<evidence type="ECO:0000256" key="3">
    <source>
        <dbReference type="SAM" id="SignalP"/>
    </source>
</evidence>
<dbReference type="Gene3D" id="1.10.1280.10">
    <property type="entry name" value="Di-copper center containing domain from catechol oxidase"/>
    <property type="match status" value="1"/>
</dbReference>
<keyword evidence="1" id="KW-0479">Metal-binding</keyword>
<name>A0ABR0KBS0_9EURO</name>
<evidence type="ECO:0000313" key="5">
    <source>
        <dbReference type="EMBL" id="KAK5093171.1"/>
    </source>
</evidence>
<protein>
    <recommendedName>
        <fullName evidence="4">Tyrosinase copper-binding domain-containing protein</fullName>
    </recommendedName>
</protein>
<dbReference type="Pfam" id="PF00264">
    <property type="entry name" value="Tyrosinase"/>
    <property type="match status" value="1"/>
</dbReference>
<evidence type="ECO:0000259" key="4">
    <source>
        <dbReference type="PROSITE" id="PS00497"/>
    </source>
</evidence>
<reference evidence="5 6" key="1">
    <citation type="submission" date="2023-08" db="EMBL/GenBank/DDBJ databases">
        <title>Black Yeasts Isolated from many extreme environments.</title>
        <authorList>
            <person name="Coleine C."/>
            <person name="Stajich J.E."/>
            <person name="Selbmann L."/>
        </authorList>
    </citation>
    <scope>NUCLEOTIDE SEQUENCE [LARGE SCALE GENOMIC DNA]</scope>
    <source>
        <strain evidence="5 6">CCFEE 5885</strain>
    </source>
</reference>
<dbReference type="SUPFAM" id="SSF48056">
    <property type="entry name" value="Di-copper centre-containing domain"/>
    <property type="match status" value="1"/>
</dbReference>
<dbReference type="Proteomes" id="UP001345013">
    <property type="component" value="Unassembled WGS sequence"/>
</dbReference>
<evidence type="ECO:0000256" key="1">
    <source>
        <dbReference type="ARBA" id="ARBA00022723"/>
    </source>
</evidence>
<keyword evidence="2" id="KW-0560">Oxidoreductase</keyword>
<accession>A0ABR0KBS0</accession>